<dbReference type="InterPro" id="IPR002586">
    <property type="entry name" value="CobQ/CobB/MinD/ParA_Nub-bd_dom"/>
</dbReference>
<keyword evidence="1" id="KW-0547">Nucleotide-binding</keyword>
<dbReference type="Proteomes" id="UP000035100">
    <property type="component" value="Unassembled WGS sequence"/>
</dbReference>
<keyword evidence="5" id="KW-1185">Reference proteome</keyword>
<protein>
    <submittedName>
        <fullName evidence="4">ATPase involved in chromosome partitioning</fullName>
    </submittedName>
</protein>
<dbReference type="eggNOG" id="COG0489">
    <property type="taxonomic scope" value="Bacteria"/>
</dbReference>
<sequence length="305" mass="33641">MSDRRTERQRRPRLSAEERARLLEEIAQVEAAAQARQTARRPPPDLAAERELRTALTERIDAPLPRVIDLWSDLQPMSVDPRVLERNLVITAARTDPAHAAFDVLRTRLVQALGDNGWTRVAITSPTPGCGKSFTAINLAITLSRYQTTRTVLCDLDLRAPGLAGYLGVTDARGTGDYLRGQIASEEWLRTIGKNRLNIGRHLAIGLNGRREDYAAELLQSPQTADILDRMEAELSPDVVLFDLPPALAQDDVTAFRDRYDCVLLVVGGGTTRAAEVREAIRRIGEDKPVVGIVLNKAQIDGDIA</sequence>
<gene>
    <name evidence="4" type="ORF">Wenmar_00280</name>
</gene>
<keyword evidence="2" id="KW-0067">ATP-binding</keyword>
<organism evidence="4 5">
    <name type="scientific">Wenxinia marina DSM 24838</name>
    <dbReference type="NCBI Taxonomy" id="1123501"/>
    <lineage>
        <taxon>Bacteria</taxon>
        <taxon>Pseudomonadati</taxon>
        <taxon>Pseudomonadota</taxon>
        <taxon>Alphaproteobacteria</taxon>
        <taxon>Rhodobacterales</taxon>
        <taxon>Roseobacteraceae</taxon>
        <taxon>Wenxinia</taxon>
    </lineage>
</organism>
<dbReference type="OrthoDB" id="9775724at2"/>
<evidence type="ECO:0000313" key="5">
    <source>
        <dbReference type="Proteomes" id="UP000035100"/>
    </source>
</evidence>
<dbReference type="InterPro" id="IPR005702">
    <property type="entry name" value="Wzc-like_C"/>
</dbReference>
<dbReference type="InterPro" id="IPR050445">
    <property type="entry name" value="Bact_polysacc_biosynth/exp"/>
</dbReference>
<evidence type="ECO:0000313" key="4">
    <source>
        <dbReference type="EMBL" id="KIQ70906.1"/>
    </source>
</evidence>
<evidence type="ECO:0000256" key="1">
    <source>
        <dbReference type="ARBA" id="ARBA00022741"/>
    </source>
</evidence>
<evidence type="ECO:0000256" key="2">
    <source>
        <dbReference type="ARBA" id="ARBA00022840"/>
    </source>
</evidence>
<dbReference type="Pfam" id="PF01656">
    <property type="entry name" value="CbiA"/>
    <property type="match status" value="1"/>
</dbReference>
<dbReference type="AlphaFoldDB" id="A0A0D0PHN9"/>
<feature type="domain" description="CobQ/CobB/MinD/ParA nucleotide binding" evidence="3">
    <location>
        <begin position="121"/>
        <end position="299"/>
    </location>
</feature>
<comment type="caution">
    <text evidence="4">The sequence shown here is derived from an EMBL/GenBank/DDBJ whole genome shotgun (WGS) entry which is preliminary data.</text>
</comment>
<name>A0A0D0PHN9_9RHOB</name>
<dbReference type="PANTHER" id="PTHR32309:SF31">
    <property type="entry name" value="CAPSULAR EXOPOLYSACCHARIDE FAMILY"/>
    <property type="match status" value="1"/>
</dbReference>
<dbReference type="CDD" id="cd05387">
    <property type="entry name" value="BY-kinase"/>
    <property type="match status" value="1"/>
</dbReference>
<dbReference type="SUPFAM" id="SSF52540">
    <property type="entry name" value="P-loop containing nucleoside triphosphate hydrolases"/>
    <property type="match status" value="1"/>
</dbReference>
<dbReference type="EMBL" id="AONG01000003">
    <property type="protein sequence ID" value="KIQ70906.1"/>
    <property type="molecule type" value="Genomic_DNA"/>
</dbReference>
<reference evidence="4 5" key="1">
    <citation type="submission" date="2013-01" db="EMBL/GenBank/DDBJ databases">
        <authorList>
            <person name="Fiebig A."/>
            <person name="Goeker M."/>
            <person name="Klenk H.-P.P."/>
        </authorList>
    </citation>
    <scope>NUCLEOTIDE SEQUENCE [LARGE SCALE GENOMIC DNA]</scope>
    <source>
        <strain evidence="4 5">DSM 24838</strain>
    </source>
</reference>
<dbReference type="STRING" id="1123501.Wenmar_00280"/>
<dbReference type="RefSeq" id="WP_156169111.1">
    <property type="nucleotide sequence ID" value="NZ_KB902313.1"/>
</dbReference>
<accession>A0A0D0PHN9</accession>
<dbReference type="InterPro" id="IPR027417">
    <property type="entry name" value="P-loop_NTPase"/>
</dbReference>
<proteinExistence type="predicted"/>
<dbReference type="Gene3D" id="3.40.50.300">
    <property type="entry name" value="P-loop containing nucleotide triphosphate hydrolases"/>
    <property type="match status" value="1"/>
</dbReference>
<evidence type="ECO:0000259" key="3">
    <source>
        <dbReference type="Pfam" id="PF01656"/>
    </source>
</evidence>
<dbReference type="PANTHER" id="PTHR32309">
    <property type="entry name" value="TYROSINE-PROTEIN KINASE"/>
    <property type="match status" value="1"/>
</dbReference>